<keyword evidence="3" id="KW-1185">Reference proteome</keyword>
<feature type="domain" description="BLUF" evidence="1">
    <location>
        <begin position="9"/>
        <end position="100"/>
    </location>
</feature>
<dbReference type="InterPro" id="IPR007024">
    <property type="entry name" value="BLUF_domain"/>
</dbReference>
<dbReference type="OrthoDB" id="196105at2"/>
<dbReference type="InterPro" id="IPR036046">
    <property type="entry name" value="Acylphosphatase-like_dom_sf"/>
</dbReference>
<evidence type="ECO:0000259" key="1">
    <source>
        <dbReference type="PROSITE" id="PS50925"/>
    </source>
</evidence>
<reference evidence="2 3" key="1">
    <citation type="submission" date="2019-06" db="EMBL/GenBank/DDBJ databases">
        <title>A novel bacterium of genus Amaricoccus, isolated from marine sediment.</title>
        <authorList>
            <person name="Huang H."/>
            <person name="Mo K."/>
            <person name="Hu Y."/>
        </authorList>
    </citation>
    <scope>NUCLEOTIDE SEQUENCE [LARGE SCALE GENOMIC DNA]</scope>
    <source>
        <strain evidence="2 3">HB172011</strain>
    </source>
</reference>
<dbReference type="SMART" id="SM01034">
    <property type="entry name" value="BLUF"/>
    <property type="match status" value="1"/>
</dbReference>
<gene>
    <name evidence="2" type="ORF">FJM51_11480</name>
</gene>
<dbReference type="GO" id="GO:0009882">
    <property type="term" value="F:blue light photoreceptor activity"/>
    <property type="evidence" value="ECO:0007669"/>
    <property type="project" value="InterPro"/>
</dbReference>
<name>A0A501WQR9_9RHOB</name>
<proteinExistence type="predicted"/>
<dbReference type="SUPFAM" id="SSF54975">
    <property type="entry name" value="Acylphosphatase/BLUF domain-like"/>
    <property type="match status" value="1"/>
</dbReference>
<dbReference type="PROSITE" id="PS50925">
    <property type="entry name" value="BLUF"/>
    <property type="match status" value="1"/>
</dbReference>
<dbReference type="Gene3D" id="3.30.70.100">
    <property type="match status" value="1"/>
</dbReference>
<dbReference type="Pfam" id="PF04940">
    <property type="entry name" value="BLUF"/>
    <property type="match status" value="1"/>
</dbReference>
<evidence type="ECO:0000313" key="2">
    <source>
        <dbReference type="EMBL" id="TPE50414.1"/>
    </source>
</evidence>
<dbReference type="GO" id="GO:0071949">
    <property type="term" value="F:FAD binding"/>
    <property type="evidence" value="ECO:0007669"/>
    <property type="project" value="InterPro"/>
</dbReference>
<dbReference type="AlphaFoldDB" id="A0A501WQR9"/>
<dbReference type="RefSeq" id="WP_140454291.1">
    <property type="nucleotide sequence ID" value="NZ_VFRP01000010.1"/>
</dbReference>
<dbReference type="Proteomes" id="UP000319255">
    <property type="component" value="Unassembled WGS sequence"/>
</dbReference>
<accession>A0A501WQR9</accession>
<protein>
    <recommendedName>
        <fullName evidence="1">BLUF domain-containing protein</fullName>
    </recommendedName>
</protein>
<comment type="caution">
    <text evidence="2">The sequence shown here is derived from an EMBL/GenBank/DDBJ whole genome shotgun (WGS) entry which is preliminary data.</text>
</comment>
<evidence type="ECO:0000313" key="3">
    <source>
        <dbReference type="Proteomes" id="UP000319255"/>
    </source>
</evidence>
<dbReference type="EMBL" id="VFRP01000010">
    <property type="protein sequence ID" value="TPE50414.1"/>
    <property type="molecule type" value="Genomic_DNA"/>
</dbReference>
<organism evidence="2 3">
    <name type="scientific">Amaricoccus solimangrovi</name>
    <dbReference type="NCBI Taxonomy" id="2589815"/>
    <lineage>
        <taxon>Bacteria</taxon>
        <taxon>Pseudomonadati</taxon>
        <taxon>Pseudomonadota</taxon>
        <taxon>Alphaproteobacteria</taxon>
        <taxon>Rhodobacterales</taxon>
        <taxon>Paracoccaceae</taxon>
        <taxon>Amaricoccus</taxon>
    </lineage>
</organism>
<sequence length="148" mass="16072">MGCGGDVSFVHFSFVSRVAPALPEAALRRIARAATRRNRELGLTGELRFEGSRFAQVIEGPCDAVMVVACDILADPRHQRIEVRRFEPVESRSHAEWQVVGLDDSQLFCALRAASATPAETAGPRIGRLAAVVTEPHASPRALADRRA</sequence>